<reference evidence="1" key="1">
    <citation type="journal article" date="2021" name="Proc. Natl. Acad. Sci. U.S.A.">
        <title>A Catalog of Tens of Thousands of Viruses from Human Metagenomes Reveals Hidden Associations with Chronic Diseases.</title>
        <authorList>
            <person name="Tisza M.J."/>
            <person name="Buck C.B."/>
        </authorList>
    </citation>
    <scope>NUCLEOTIDE SEQUENCE</scope>
    <source>
        <strain evidence="1">Ct5O42</strain>
    </source>
</reference>
<protein>
    <submittedName>
        <fullName evidence="1">Uncharacterized protein</fullName>
    </submittedName>
</protein>
<accession>A0A8D9UGV5</accession>
<evidence type="ECO:0000313" key="1">
    <source>
        <dbReference type="EMBL" id="DAD55347.1"/>
    </source>
</evidence>
<proteinExistence type="predicted"/>
<sequence length="98" mass="11123">MQKGDMIRARFMTLPDLFPGKGCEEKKFTIRKGTVVYVHPKGRYIVAECGGVRETFFPEDIIQCDLPGPPPMEYDLKEALVTLTEVDKKIMTALGRRC</sequence>
<dbReference type="EMBL" id="BK014723">
    <property type="protein sequence ID" value="DAD55347.1"/>
    <property type="molecule type" value="Genomic_DNA"/>
</dbReference>
<organism evidence="1">
    <name type="scientific">Podoviridae sp. ct5O42</name>
    <dbReference type="NCBI Taxonomy" id="2826084"/>
    <lineage>
        <taxon>Viruses</taxon>
        <taxon>Duplodnaviria</taxon>
        <taxon>Heunggongvirae</taxon>
        <taxon>Uroviricota</taxon>
        <taxon>Caudoviricetes</taxon>
    </lineage>
</organism>
<name>A0A8D9UGV5_9CAUD</name>